<keyword evidence="7" id="KW-1185">Reference proteome</keyword>
<dbReference type="NCBIfam" id="TIGR01023">
    <property type="entry name" value="rpmG_bact"/>
    <property type="match status" value="1"/>
</dbReference>
<dbReference type="PANTHER" id="PTHR43168:SF2">
    <property type="entry name" value="LARGE RIBOSOMAL SUBUNIT PROTEIN BL33C"/>
    <property type="match status" value="1"/>
</dbReference>
<proteinExistence type="inferred from homology"/>
<dbReference type="STRING" id="1423746.FD27_GL001135"/>
<dbReference type="NCBIfam" id="NF001860">
    <property type="entry name" value="PRK00595.1"/>
    <property type="match status" value="1"/>
</dbReference>
<dbReference type="InterPro" id="IPR011332">
    <property type="entry name" value="Ribosomal_zn-bd"/>
</dbReference>
<dbReference type="Proteomes" id="UP000051445">
    <property type="component" value="Unassembled WGS sequence"/>
</dbReference>
<reference evidence="6 7" key="1">
    <citation type="journal article" date="2015" name="Genome Announc.">
        <title>Expanding the biotechnology potential of lactobacilli through comparative genomics of 213 strains and associated genera.</title>
        <authorList>
            <person name="Sun Z."/>
            <person name="Harris H.M."/>
            <person name="McCann A."/>
            <person name="Guo C."/>
            <person name="Argimon S."/>
            <person name="Zhang W."/>
            <person name="Yang X."/>
            <person name="Jeffery I.B."/>
            <person name="Cooney J.C."/>
            <person name="Kagawa T.F."/>
            <person name="Liu W."/>
            <person name="Song Y."/>
            <person name="Salvetti E."/>
            <person name="Wrobel A."/>
            <person name="Rasinkangas P."/>
            <person name="Parkhill J."/>
            <person name="Rea M.C."/>
            <person name="O'Sullivan O."/>
            <person name="Ritari J."/>
            <person name="Douillard F.P."/>
            <person name="Paul Ross R."/>
            <person name="Yang R."/>
            <person name="Briner A.E."/>
            <person name="Felis G.E."/>
            <person name="de Vos W.M."/>
            <person name="Barrangou R."/>
            <person name="Klaenhammer T.R."/>
            <person name="Caufield P.W."/>
            <person name="Cui Y."/>
            <person name="Zhang H."/>
            <person name="O'Toole P.W."/>
        </authorList>
    </citation>
    <scope>NUCLEOTIDE SEQUENCE [LARGE SCALE GENOMIC DNA]</scope>
    <source>
        <strain evidence="6 7">DSM 13145</strain>
    </source>
</reference>
<dbReference type="InterPro" id="IPR038584">
    <property type="entry name" value="Ribosomal_bL33_sf"/>
</dbReference>
<dbReference type="SUPFAM" id="SSF57829">
    <property type="entry name" value="Zn-binding ribosomal proteins"/>
    <property type="match status" value="1"/>
</dbReference>
<evidence type="ECO:0000256" key="4">
    <source>
        <dbReference type="ARBA" id="ARBA00035176"/>
    </source>
</evidence>
<evidence type="ECO:0000313" key="7">
    <source>
        <dbReference type="Proteomes" id="UP000051445"/>
    </source>
</evidence>
<organism evidence="6 7">
    <name type="scientific">Limosilactobacillus frumenti DSM 13145</name>
    <dbReference type="NCBI Taxonomy" id="1423746"/>
    <lineage>
        <taxon>Bacteria</taxon>
        <taxon>Bacillati</taxon>
        <taxon>Bacillota</taxon>
        <taxon>Bacilli</taxon>
        <taxon>Lactobacillales</taxon>
        <taxon>Lactobacillaceae</taxon>
        <taxon>Limosilactobacillus</taxon>
    </lineage>
</organism>
<dbReference type="EMBL" id="AZER01000016">
    <property type="protein sequence ID" value="KRL27375.1"/>
    <property type="molecule type" value="Genomic_DNA"/>
</dbReference>
<dbReference type="GO" id="GO:0005840">
    <property type="term" value="C:ribosome"/>
    <property type="evidence" value="ECO:0007669"/>
    <property type="project" value="UniProtKB-KW"/>
</dbReference>
<sequence>MTMRVNITLECTSCHERTYLTSKNRRHNPDRLGLNKYCPRERKVTLHRETK</sequence>
<dbReference type="Gene3D" id="2.20.28.120">
    <property type="entry name" value="Ribosomal protein L33"/>
    <property type="match status" value="1"/>
</dbReference>
<dbReference type="NCBIfam" id="NF001764">
    <property type="entry name" value="PRK00504.1"/>
    <property type="match status" value="1"/>
</dbReference>
<comment type="caution">
    <text evidence="6">The sequence shown here is derived from an EMBL/GenBank/DDBJ whole genome shotgun (WGS) entry which is preliminary data.</text>
</comment>
<dbReference type="Pfam" id="PF00471">
    <property type="entry name" value="Ribosomal_L33"/>
    <property type="match status" value="1"/>
</dbReference>
<evidence type="ECO:0000256" key="3">
    <source>
        <dbReference type="ARBA" id="ARBA00023274"/>
    </source>
</evidence>
<dbReference type="HAMAP" id="MF_00294">
    <property type="entry name" value="Ribosomal_bL33"/>
    <property type="match status" value="1"/>
</dbReference>
<dbReference type="GO" id="GO:0003735">
    <property type="term" value="F:structural constituent of ribosome"/>
    <property type="evidence" value="ECO:0007669"/>
    <property type="project" value="InterPro"/>
</dbReference>
<keyword evidence="3 5" id="KW-0687">Ribonucleoprotein</keyword>
<dbReference type="GO" id="GO:1990904">
    <property type="term" value="C:ribonucleoprotein complex"/>
    <property type="evidence" value="ECO:0007669"/>
    <property type="project" value="UniProtKB-KW"/>
</dbReference>
<dbReference type="GO" id="GO:0006412">
    <property type="term" value="P:translation"/>
    <property type="evidence" value="ECO:0007669"/>
    <property type="project" value="UniProtKB-UniRule"/>
</dbReference>
<evidence type="ECO:0000256" key="1">
    <source>
        <dbReference type="ARBA" id="ARBA00007596"/>
    </source>
</evidence>
<keyword evidence="2 5" id="KW-0689">Ribosomal protein</keyword>
<dbReference type="GO" id="GO:0005737">
    <property type="term" value="C:cytoplasm"/>
    <property type="evidence" value="ECO:0007669"/>
    <property type="project" value="UniProtKB-ARBA"/>
</dbReference>
<comment type="similarity">
    <text evidence="1 5">Belongs to the bacterial ribosomal protein bL33 family.</text>
</comment>
<dbReference type="InterPro" id="IPR001705">
    <property type="entry name" value="Ribosomal_bL33"/>
</dbReference>
<name>A0A0R1P4Y0_9LACO</name>
<dbReference type="AlphaFoldDB" id="A0A0R1P4Y0"/>
<evidence type="ECO:0000256" key="2">
    <source>
        <dbReference type="ARBA" id="ARBA00022980"/>
    </source>
</evidence>
<accession>A0A0R1P4Y0</accession>
<evidence type="ECO:0000256" key="5">
    <source>
        <dbReference type="HAMAP-Rule" id="MF_00294"/>
    </source>
</evidence>
<gene>
    <name evidence="5" type="primary">rpmG</name>
    <name evidence="6" type="ORF">FD27_GL001135</name>
</gene>
<dbReference type="PATRIC" id="fig|1423746.3.peg.1156"/>
<dbReference type="PANTHER" id="PTHR43168">
    <property type="entry name" value="50S RIBOSOMAL PROTEIN L33, CHLOROPLASTIC"/>
    <property type="match status" value="1"/>
</dbReference>
<evidence type="ECO:0000313" key="6">
    <source>
        <dbReference type="EMBL" id="KRL27375.1"/>
    </source>
</evidence>
<protein>
    <recommendedName>
        <fullName evidence="4 5">Large ribosomal subunit protein bL33</fullName>
    </recommendedName>
</protein>